<keyword evidence="1" id="KW-1133">Transmembrane helix</keyword>
<dbReference type="EMBL" id="CP136051">
    <property type="protein sequence ID" value="WOK05029.1"/>
    <property type="molecule type" value="Genomic_DNA"/>
</dbReference>
<accession>A0ABZ0IJ17</accession>
<organism evidence="2 3">
    <name type="scientific">Imperialibacter roseus</name>
    <dbReference type="NCBI Taxonomy" id="1324217"/>
    <lineage>
        <taxon>Bacteria</taxon>
        <taxon>Pseudomonadati</taxon>
        <taxon>Bacteroidota</taxon>
        <taxon>Cytophagia</taxon>
        <taxon>Cytophagales</taxon>
        <taxon>Flammeovirgaceae</taxon>
        <taxon>Imperialibacter</taxon>
    </lineage>
</organism>
<dbReference type="SUPFAM" id="SSF48371">
    <property type="entry name" value="ARM repeat"/>
    <property type="match status" value="1"/>
</dbReference>
<evidence type="ECO:0000256" key="1">
    <source>
        <dbReference type="SAM" id="Phobius"/>
    </source>
</evidence>
<proteinExistence type="predicted"/>
<name>A0ABZ0IJ17_9BACT</name>
<reference evidence="2 3" key="1">
    <citation type="journal article" date="2023" name="Microbiol. Resour. Announc.">
        <title>Complete Genome Sequence of Imperialibacter roseus strain P4T.</title>
        <authorList>
            <person name="Tizabi D.R."/>
            <person name="Bachvaroff T."/>
            <person name="Hill R.T."/>
        </authorList>
    </citation>
    <scope>NUCLEOTIDE SEQUENCE [LARGE SCALE GENOMIC DNA]</scope>
    <source>
        <strain evidence="2 3">P4T</strain>
    </source>
</reference>
<dbReference type="Proteomes" id="UP001302349">
    <property type="component" value="Chromosome"/>
</dbReference>
<gene>
    <name evidence="2" type="ORF">RT717_18265</name>
</gene>
<keyword evidence="1" id="KW-0812">Transmembrane</keyword>
<dbReference type="InterPro" id="IPR011989">
    <property type="entry name" value="ARM-like"/>
</dbReference>
<evidence type="ECO:0000313" key="2">
    <source>
        <dbReference type="EMBL" id="WOK05029.1"/>
    </source>
</evidence>
<keyword evidence="3" id="KW-1185">Reference proteome</keyword>
<evidence type="ECO:0000313" key="3">
    <source>
        <dbReference type="Proteomes" id="UP001302349"/>
    </source>
</evidence>
<dbReference type="InterPro" id="IPR016024">
    <property type="entry name" value="ARM-type_fold"/>
</dbReference>
<feature type="transmembrane region" description="Helical" evidence="1">
    <location>
        <begin position="6"/>
        <end position="28"/>
    </location>
</feature>
<keyword evidence="1" id="KW-0472">Membrane</keyword>
<sequence>MIPIELIYFLNTLMATAAIGVVILIIVLKVRKKYRYESEKSLLKVIEKDLNNYLISSTENEGVKWKSVHHYQLNEIKAKLENSFLKGVFIRHLISLRKNLYGEFDEVLEDLYELLGLHELSIKKANSRRITSVVRGIHELSQFEYKSGYHHVLQHLGHSSQIVRQETQVALLNLSAGSPLFFLKTSWKDLSGWHILSLHHTLLRTGLAHRVQYDYWLRNPNWEVRAFIIDMCVFFRLVAHMDNIRIHLFSDEYQVQAAVLRAVTEMGDDRDAPGVYKFLVNTDRQDLKILSINALAKVGGPDEVEGLLTLLETDHSDTLLATVMAIEEISGNAEELISNSYDLQSHIHLATALAHIREPLNNS</sequence>
<dbReference type="Gene3D" id="1.25.10.10">
    <property type="entry name" value="Leucine-rich Repeat Variant"/>
    <property type="match status" value="1"/>
</dbReference>
<protein>
    <submittedName>
        <fullName evidence="2">HEAT repeat domain-containing protein</fullName>
    </submittedName>
</protein>
<dbReference type="RefSeq" id="WP_317487822.1">
    <property type="nucleotide sequence ID" value="NZ_CP136051.1"/>
</dbReference>